<dbReference type="PANTHER" id="PTHR43581:SF4">
    <property type="entry name" value="ATP_GTP PHOSPHATASE"/>
    <property type="match status" value="1"/>
</dbReference>
<accession>A0A3P3W6V4</accession>
<dbReference type="Proteomes" id="UP000275719">
    <property type="component" value="Unassembled WGS sequence"/>
</dbReference>
<feature type="domain" description="Endonuclease GajA/Old nuclease/RecF-like AAA" evidence="1">
    <location>
        <begin position="1"/>
        <end position="341"/>
    </location>
</feature>
<proteinExistence type="predicted"/>
<dbReference type="InterPro" id="IPR041685">
    <property type="entry name" value="AAA_GajA/Old/RecF-like"/>
</dbReference>
<organism evidence="2 3">
    <name type="scientific">Paenimyroides tangerinum</name>
    <dbReference type="NCBI Taxonomy" id="2488728"/>
    <lineage>
        <taxon>Bacteria</taxon>
        <taxon>Pseudomonadati</taxon>
        <taxon>Bacteroidota</taxon>
        <taxon>Flavobacteriia</taxon>
        <taxon>Flavobacteriales</taxon>
        <taxon>Flavobacteriaceae</taxon>
        <taxon>Paenimyroides</taxon>
    </lineage>
</organism>
<dbReference type="SUPFAM" id="SSF52540">
    <property type="entry name" value="P-loop containing nucleoside triphosphate hydrolases"/>
    <property type="match status" value="1"/>
</dbReference>
<dbReference type="InterPro" id="IPR051396">
    <property type="entry name" value="Bact_Antivir_Def_Nuclease"/>
</dbReference>
<reference evidence="2 3" key="1">
    <citation type="submission" date="2018-11" db="EMBL/GenBank/DDBJ databases">
        <title>Flavobacterium sp. nov., YIM 102701-2 draft genome.</title>
        <authorList>
            <person name="Li G."/>
            <person name="Jiang Y."/>
        </authorList>
    </citation>
    <scope>NUCLEOTIDE SEQUENCE [LARGE SCALE GENOMIC DNA]</scope>
    <source>
        <strain evidence="2 3">YIM 102701-2</strain>
    </source>
</reference>
<dbReference type="PANTHER" id="PTHR43581">
    <property type="entry name" value="ATP/GTP PHOSPHATASE"/>
    <property type="match status" value="1"/>
</dbReference>
<comment type="caution">
    <text evidence="2">The sequence shown here is derived from an EMBL/GenBank/DDBJ whole genome shotgun (WGS) entry which is preliminary data.</text>
</comment>
<gene>
    <name evidence="2" type="ORF">EG240_07775</name>
</gene>
<protein>
    <recommendedName>
        <fullName evidence="1">Endonuclease GajA/Old nuclease/RecF-like AAA domain-containing protein</fullName>
    </recommendedName>
</protein>
<dbReference type="InterPro" id="IPR027417">
    <property type="entry name" value="P-loop_NTPase"/>
</dbReference>
<evidence type="ECO:0000313" key="3">
    <source>
        <dbReference type="Proteomes" id="UP000275719"/>
    </source>
</evidence>
<name>A0A3P3W6V4_9FLAO</name>
<dbReference type="Pfam" id="PF13175">
    <property type="entry name" value="AAA_15"/>
    <property type="match status" value="1"/>
</dbReference>
<dbReference type="AlphaFoldDB" id="A0A3P3W6V4"/>
<dbReference type="EMBL" id="RQVQ01000014">
    <property type="protein sequence ID" value="RRJ90915.1"/>
    <property type="molecule type" value="Genomic_DNA"/>
</dbReference>
<dbReference type="OrthoDB" id="9784297at2"/>
<sequence>MKITNLHIEKYKHLENLEFDFTYQSGEKKGQPLEKICFIGQSATGKTNLLELISNCLKYILEIEIIENKYISFNSQNITKVNFTLDIENKKLSYINNTINYRNQTFTNNSNGGLVTSLINFKDKKEVIYIKSNIISDHNINFYSLSPLEISDNLTNDEIKEKQKILNYYKTTSHMTFDNKVEVEVWLYLLSEILNYRKKFNQKMTELIYKGLLADTKKLQKEFENWQIENPNELKLLADKLNPLLEKLHLEVDTINAEYSIPIKRKNSDEVIAIQNTSTGTKGLLLSFLPLYKLKERESVVLIDEPERSLYPDIQIDLMDNYRNISPNSQFIIATHSPFIAAAFEPDERFILYFDEEGNVKVRRGSAPIGDDPNDILSNDFGLESLLNKTGQEIYDDYLNKKNQVLFEEDSEKKKALLKEIEQIGDKYDF</sequence>
<evidence type="ECO:0000313" key="2">
    <source>
        <dbReference type="EMBL" id="RRJ90915.1"/>
    </source>
</evidence>
<keyword evidence="3" id="KW-1185">Reference proteome</keyword>
<dbReference type="RefSeq" id="WP_125018829.1">
    <property type="nucleotide sequence ID" value="NZ_RQVQ01000014.1"/>
</dbReference>
<evidence type="ECO:0000259" key="1">
    <source>
        <dbReference type="Pfam" id="PF13175"/>
    </source>
</evidence>
<dbReference type="Gene3D" id="3.40.50.300">
    <property type="entry name" value="P-loop containing nucleotide triphosphate hydrolases"/>
    <property type="match status" value="1"/>
</dbReference>